<accession>A0A212RT08</accession>
<name>A0A212RT08_9PROT</name>
<keyword evidence="1" id="KW-0472">Membrane</keyword>
<sequence>MLGTWLAGIIMSKGIKLGIRNLVLALIAAGFAVAGVVFLIIALHAWLVTLTSPVIANLIIGGVLILLALILVGIRAYTPASLKAAPASSAPASSGVSLGTVATAAPMIARVARPALALPAGIFGAFRRNPARFLIGAVVVGALTEIVSSRTERD</sequence>
<dbReference type="Proteomes" id="UP000197065">
    <property type="component" value="Unassembled WGS sequence"/>
</dbReference>
<feature type="transmembrane region" description="Helical" evidence="1">
    <location>
        <begin position="54"/>
        <end position="74"/>
    </location>
</feature>
<gene>
    <name evidence="2" type="ORF">SAMN07250955_11414</name>
</gene>
<dbReference type="EMBL" id="FYEH01000014">
    <property type="protein sequence ID" value="SNB75804.1"/>
    <property type="molecule type" value="Genomic_DNA"/>
</dbReference>
<keyword evidence="1" id="KW-0812">Transmembrane</keyword>
<proteinExistence type="predicted"/>
<evidence type="ECO:0000256" key="1">
    <source>
        <dbReference type="SAM" id="Phobius"/>
    </source>
</evidence>
<protein>
    <submittedName>
        <fullName evidence="2">Uncharacterized protein</fullName>
    </submittedName>
</protein>
<evidence type="ECO:0000313" key="2">
    <source>
        <dbReference type="EMBL" id="SNB75804.1"/>
    </source>
</evidence>
<feature type="transmembrane region" description="Helical" evidence="1">
    <location>
        <begin position="21"/>
        <end position="48"/>
    </location>
</feature>
<dbReference type="AlphaFoldDB" id="A0A212RT08"/>
<keyword evidence="1" id="KW-1133">Transmembrane helix</keyword>
<keyword evidence="3" id="KW-1185">Reference proteome</keyword>
<evidence type="ECO:0000313" key="3">
    <source>
        <dbReference type="Proteomes" id="UP000197065"/>
    </source>
</evidence>
<dbReference type="RefSeq" id="WP_088562527.1">
    <property type="nucleotide sequence ID" value="NZ_FYEH01000014.1"/>
</dbReference>
<organism evidence="2 3">
    <name type="scientific">Arboricoccus pini</name>
    <dbReference type="NCBI Taxonomy" id="1963835"/>
    <lineage>
        <taxon>Bacteria</taxon>
        <taxon>Pseudomonadati</taxon>
        <taxon>Pseudomonadota</taxon>
        <taxon>Alphaproteobacteria</taxon>
        <taxon>Geminicoccales</taxon>
        <taxon>Geminicoccaceae</taxon>
        <taxon>Arboricoccus</taxon>
    </lineage>
</organism>
<reference evidence="2 3" key="1">
    <citation type="submission" date="2017-06" db="EMBL/GenBank/DDBJ databases">
        <authorList>
            <person name="Kim H.J."/>
            <person name="Triplett B.A."/>
        </authorList>
    </citation>
    <scope>NUCLEOTIDE SEQUENCE [LARGE SCALE GENOMIC DNA]</scope>
    <source>
        <strain evidence="2 3">B29T1</strain>
    </source>
</reference>